<accession>A0A0F9PTM0</accession>
<dbReference type="AlphaFoldDB" id="A0A0F9PTM0"/>
<organism evidence="1">
    <name type="scientific">marine sediment metagenome</name>
    <dbReference type="NCBI Taxonomy" id="412755"/>
    <lineage>
        <taxon>unclassified sequences</taxon>
        <taxon>metagenomes</taxon>
        <taxon>ecological metagenomes</taxon>
    </lineage>
</organism>
<dbReference type="EMBL" id="LAZR01004926">
    <property type="protein sequence ID" value="KKN04406.1"/>
    <property type="molecule type" value="Genomic_DNA"/>
</dbReference>
<name>A0A0F9PTM0_9ZZZZ</name>
<evidence type="ECO:0000313" key="1">
    <source>
        <dbReference type="EMBL" id="KKN04406.1"/>
    </source>
</evidence>
<comment type="caution">
    <text evidence="1">The sequence shown here is derived from an EMBL/GenBank/DDBJ whole genome shotgun (WGS) entry which is preliminary data.</text>
</comment>
<sequence>MKKFWIVMGTARTALCENGENEDFDSENKAIDFAKRLAIKNPVKDGCFFVMEVVCSVEAELEAKVNFLDQKII</sequence>
<proteinExistence type="predicted"/>
<gene>
    <name evidence="1" type="ORF">LCGC14_1097890</name>
</gene>
<protein>
    <submittedName>
        <fullName evidence="1">Uncharacterized protein</fullName>
    </submittedName>
</protein>
<reference evidence="1" key="1">
    <citation type="journal article" date="2015" name="Nature">
        <title>Complex archaea that bridge the gap between prokaryotes and eukaryotes.</title>
        <authorList>
            <person name="Spang A."/>
            <person name="Saw J.H."/>
            <person name="Jorgensen S.L."/>
            <person name="Zaremba-Niedzwiedzka K."/>
            <person name="Martijn J."/>
            <person name="Lind A.E."/>
            <person name="van Eijk R."/>
            <person name="Schleper C."/>
            <person name="Guy L."/>
            <person name="Ettema T.J."/>
        </authorList>
    </citation>
    <scope>NUCLEOTIDE SEQUENCE</scope>
</reference>